<protein>
    <submittedName>
        <fullName evidence="1">Uncharacterized protein</fullName>
    </submittedName>
</protein>
<dbReference type="Pfam" id="PF17400">
    <property type="entry name" value="DUF5406"/>
    <property type="match status" value="1"/>
</dbReference>
<dbReference type="EMBL" id="AEBR01000017">
    <property type="protein sequence ID" value="EFM83730.1"/>
    <property type="molecule type" value="Genomic_DNA"/>
</dbReference>
<accession>A0A125W8T1</accession>
<sequence length="111" mass="13160">MKNYDPNIRWGLHTIKVSFQRGVYKGFVTFVKSGNCKGLDVLGIDEEDLYDMKFKENPINFRLLGEDDNGDEWFAMTLKNDKKDELLVEDVWEELSEYIVRIEIIDFEEEK</sequence>
<gene>
    <name evidence="1" type="ORF">HMPREF9498_00612</name>
</gene>
<dbReference type="RefSeq" id="WP_002360910.1">
    <property type="nucleotide sequence ID" value="NZ_GL454423.1"/>
</dbReference>
<dbReference type="InterPro" id="IPR035387">
    <property type="entry name" value="DUF5406"/>
</dbReference>
<proteinExistence type="predicted"/>
<organism evidence="1 2">
    <name type="scientific">Enterococcus faecalis TX4248</name>
    <dbReference type="NCBI Taxonomy" id="749495"/>
    <lineage>
        <taxon>Bacteria</taxon>
        <taxon>Bacillati</taxon>
        <taxon>Bacillota</taxon>
        <taxon>Bacilli</taxon>
        <taxon>Lactobacillales</taxon>
        <taxon>Enterococcaceae</taxon>
        <taxon>Enterococcus</taxon>
    </lineage>
</organism>
<comment type="caution">
    <text evidence="1">The sequence shown here is derived from an EMBL/GenBank/DDBJ whole genome shotgun (WGS) entry which is preliminary data.</text>
</comment>
<dbReference type="Proteomes" id="UP000004846">
    <property type="component" value="Unassembled WGS sequence"/>
</dbReference>
<name>A0A125W8T1_ENTFL</name>
<evidence type="ECO:0000313" key="2">
    <source>
        <dbReference type="Proteomes" id="UP000004846"/>
    </source>
</evidence>
<evidence type="ECO:0000313" key="1">
    <source>
        <dbReference type="EMBL" id="EFM83730.1"/>
    </source>
</evidence>
<dbReference type="HOGENOM" id="CLU_175410_0_0_9"/>
<dbReference type="AlphaFoldDB" id="A0A125W8T1"/>
<reference evidence="1 2" key="1">
    <citation type="submission" date="2010-07" db="EMBL/GenBank/DDBJ databases">
        <authorList>
            <person name="Sid Ahmed O."/>
        </authorList>
    </citation>
    <scope>NUCLEOTIDE SEQUENCE [LARGE SCALE GENOMIC DNA]</scope>
    <source>
        <strain evidence="1 2">TX4248</strain>
    </source>
</reference>